<gene>
    <name evidence="1" type="ORF">ADICEAN_02083</name>
</gene>
<protein>
    <submittedName>
        <fullName evidence="1">Uncharacterized protein</fullName>
    </submittedName>
</protein>
<dbReference type="EMBL" id="AODQ01000045">
    <property type="protein sequence ID" value="EMR02808.1"/>
    <property type="molecule type" value="Genomic_DNA"/>
</dbReference>
<proteinExistence type="predicted"/>
<keyword evidence="2" id="KW-1185">Reference proteome</keyword>
<evidence type="ECO:0000313" key="2">
    <source>
        <dbReference type="Proteomes" id="UP000011910"/>
    </source>
</evidence>
<sequence length="175" mass="20301">MSFLHTTLLPMRTRSQLRKNKPRRGSTSYRQARKVGVLFSMTNLDDYEAIRAFEKKLKSEGKEVVVLCYLPKNVENFHFHYDVFTVTDFSATGKVKAANVANFLEQKFDYLICLDRSPNIYLEYLLAASQARFRIGNYTDGKEALFELMIGFPEQASIAELIQQIYHYTNEFNAN</sequence>
<dbReference type="STRING" id="1279009.ADICEAN_02083"/>
<organism evidence="1 2">
    <name type="scientific">Cesiribacter andamanensis AMV16</name>
    <dbReference type="NCBI Taxonomy" id="1279009"/>
    <lineage>
        <taxon>Bacteria</taxon>
        <taxon>Pseudomonadati</taxon>
        <taxon>Bacteroidota</taxon>
        <taxon>Cytophagia</taxon>
        <taxon>Cytophagales</taxon>
        <taxon>Cesiribacteraceae</taxon>
        <taxon>Cesiribacter</taxon>
    </lineage>
</organism>
<accession>M7N2C4</accession>
<dbReference type="eggNOG" id="ENOG5033GHZ">
    <property type="taxonomic scope" value="Bacteria"/>
</dbReference>
<dbReference type="Pfam" id="PF21857">
    <property type="entry name" value="DUF6913"/>
    <property type="match status" value="1"/>
</dbReference>
<evidence type="ECO:0000313" key="1">
    <source>
        <dbReference type="EMBL" id="EMR02808.1"/>
    </source>
</evidence>
<name>M7N2C4_9BACT</name>
<dbReference type="AlphaFoldDB" id="M7N2C4"/>
<comment type="caution">
    <text evidence="1">The sequence shown here is derived from an EMBL/GenBank/DDBJ whole genome shotgun (WGS) entry which is preliminary data.</text>
</comment>
<dbReference type="InterPro" id="IPR054207">
    <property type="entry name" value="DUF6913"/>
</dbReference>
<reference evidence="1 2" key="1">
    <citation type="journal article" date="2013" name="Genome Announc.">
        <title>Draft Genome Sequence of Cesiribacter andamanensis Strain AMV16T, Isolated from a Soil Sample from a Mud Volcano in the Andaman Islands, India.</title>
        <authorList>
            <person name="Shivaji S."/>
            <person name="Ara S."/>
            <person name="Begum Z."/>
            <person name="Srinivas T.N."/>
            <person name="Singh A."/>
            <person name="Kumar Pinnaka A."/>
        </authorList>
    </citation>
    <scope>NUCLEOTIDE SEQUENCE [LARGE SCALE GENOMIC DNA]</scope>
    <source>
        <strain evidence="1 2">AMV16</strain>
    </source>
</reference>
<dbReference type="RefSeq" id="WP_009195476.1">
    <property type="nucleotide sequence ID" value="NZ_AODQ01000045.1"/>
</dbReference>
<dbReference type="OrthoDB" id="980624at2"/>
<dbReference type="Proteomes" id="UP000011910">
    <property type="component" value="Unassembled WGS sequence"/>
</dbReference>